<evidence type="ECO:0000313" key="3">
    <source>
        <dbReference type="Proteomes" id="UP000440578"/>
    </source>
</evidence>
<dbReference type="PANTHER" id="PTHR10704:SF44">
    <property type="entry name" value="LD35051P-RELATED"/>
    <property type="match status" value="1"/>
</dbReference>
<feature type="region of interest" description="Disordered" evidence="1">
    <location>
        <begin position="1"/>
        <end position="34"/>
    </location>
</feature>
<dbReference type="AlphaFoldDB" id="A0A6A4UY83"/>
<dbReference type="OrthoDB" id="6138663at2759"/>
<accession>A0A6A4UY83</accession>
<dbReference type="InterPro" id="IPR027417">
    <property type="entry name" value="P-loop_NTPase"/>
</dbReference>
<protein>
    <recommendedName>
        <fullName evidence="4">Carbohydrate sulfotransferase 5</fullName>
    </recommendedName>
</protein>
<evidence type="ECO:0008006" key="4">
    <source>
        <dbReference type="Google" id="ProtNLM"/>
    </source>
</evidence>
<keyword evidence="3" id="KW-1185">Reference proteome</keyword>
<dbReference type="PANTHER" id="PTHR10704">
    <property type="entry name" value="CARBOHYDRATE SULFOTRANSFERASE"/>
    <property type="match status" value="1"/>
</dbReference>
<dbReference type="Pfam" id="PF13469">
    <property type="entry name" value="Sulfotransfer_3"/>
    <property type="match status" value="1"/>
</dbReference>
<gene>
    <name evidence="2" type="ORF">FJT64_012853</name>
</gene>
<dbReference type="GO" id="GO:0006790">
    <property type="term" value="P:sulfur compound metabolic process"/>
    <property type="evidence" value="ECO:0007669"/>
    <property type="project" value="TreeGrafter"/>
</dbReference>
<evidence type="ECO:0000256" key="1">
    <source>
        <dbReference type="SAM" id="MobiDB-lite"/>
    </source>
</evidence>
<dbReference type="GO" id="GO:0006044">
    <property type="term" value="P:N-acetylglucosamine metabolic process"/>
    <property type="evidence" value="ECO:0007669"/>
    <property type="project" value="TreeGrafter"/>
</dbReference>
<dbReference type="GO" id="GO:0001517">
    <property type="term" value="F:N-acetylglucosamine 6-O-sulfotransferase activity"/>
    <property type="evidence" value="ECO:0007669"/>
    <property type="project" value="TreeGrafter"/>
</dbReference>
<sequence>MHTASSQIVAARERESPAATTRSSLLQPPSPTPSWQHVIDGQRDIIAQELADYQYKDTTLEELLAASGGAPRRSLVVTTWRSGSTFLGDVLNSHPAMFYHYEPLMDFGIRRARDGELLDKAVNNLHNLMNCKYDTMGEYISYSRGHTYVFLHNSRLWRYCRGGQWPACWRAQFLAAFCRLFPFQTAKTVRLPLAGAGALLTRLPDLRVLLLVRDPRGTMQSRRHRTWCPGNADCDDPARLCADLERDFETASRLGQTYGTHRLRLVA</sequence>
<dbReference type="SUPFAM" id="SSF52540">
    <property type="entry name" value="P-loop containing nucleoside triphosphate hydrolases"/>
    <property type="match status" value="1"/>
</dbReference>
<dbReference type="InterPro" id="IPR051135">
    <property type="entry name" value="Gal/GlcNAc/GalNAc_ST"/>
</dbReference>
<dbReference type="EMBL" id="VIIS01002080">
    <property type="protein sequence ID" value="KAF0288767.1"/>
    <property type="molecule type" value="Genomic_DNA"/>
</dbReference>
<name>A0A6A4UY83_AMPAM</name>
<organism evidence="2 3">
    <name type="scientific">Amphibalanus amphitrite</name>
    <name type="common">Striped barnacle</name>
    <name type="synonym">Balanus amphitrite</name>
    <dbReference type="NCBI Taxonomy" id="1232801"/>
    <lineage>
        <taxon>Eukaryota</taxon>
        <taxon>Metazoa</taxon>
        <taxon>Ecdysozoa</taxon>
        <taxon>Arthropoda</taxon>
        <taxon>Crustacea</taxon>
        <taxon>Multicrustacea</taxon>
        <taxon>Cirripedia</taxon>
        <taxon>Thoracica</taxon>
        <taxon>Thoracicalcarea</taxon>
        <taxon>Balanomorpha</taxon>
        <taxon>Balanoidea</taxon>
        <taxon>Balanidae</taxon>
        <taxon>Amphibalaninae</taxon>
        <taxon>Amphibalanus</taxon>
    </lineage>
</organism>
<dbReference type="Proteomes" id="UP000440578">
    <property type="component" value="Unassembled WGS sequence"/>
</dbReference>
<proteinExistence type="predicted"/>
<reference evidence="2 3" key="1">
    <citation type="submission" date="2019-07" db="EMBL/GenBank/DDBJ databases">
        <title>Draft genome assembly of a fouling barnacle, Amphibalanus amphitrite (Darwin, 1854): The first reference genome for Thecostraca.</title>
        <authorList>
            <person name="Kim W."/>
        </authorList>
    </citation>
    <scope>NUCLEOTIDE SEQUENCE [LARGE SCALE GENOMIC DNA]</scope>
    <source>
        <strain evidence="2">SNU_AA5</strain>
        <tissue evidence="2">Soma without cirri and trophi</tissue>
    </source>
</reference>
<evidence type="ECO:0000313" key="2">
    <source>
        <dbReference type="EMBL" id="KAF0288767.1"/>
    </source>
</evidence>
<comment type="caution">
    <text evidence="2">The sequence shown here is derived from an EMBL/GenBank/DDBJ whole genome shotgun (WGS) entry which is preliminary data.</text>
</comment>
<dbReference type="Gene3D" id="3.40.50.300">
    <property type="entry name" value="P-loop containing nucleotide triphosphate hydrolases"/>
    <property type="match status" value="1"/>
</dbReference>